<dbReference type="PANTHER" id="PTHR47514:SF2">
    <property type="entry name" value="TRANSKETOLASE"/>
    <property type="match status" value="1"/>
</dbReference>
<comment type="caution">
    <text evidence="2">The sequence shown here is derived from an EMBL/GenBank/DDBJ whole genome shotgun (WGS) entry which is preliminary data.</text>
</comment>
<evidence type="ECO:0000313" key="2">
    <source>
        <dbReference type="EMBL" id="MBM9433580.1"/>
    </source>
</evidence>
<accession>A0ABS2TFZ8</accession>
<dbReference type="EMBL" id="JAFFJS010000004">
    <property type="protein sequence ID" value="MBM9433580.1"/>
    <property type="molecule type" value="Genomic_DNA"/>
</dbReference>
<dbReference type="SUPFAM" id="SSF52518">
    <property type="entry name" value="Thiamin diphosphate-binding fold (THDP-binding)"/>
    <property type="match status" value="1"/>
</dbReference>
<sequence>MSPISCDSSRDLALRARRNVLRMLEATPAGHVGGAMSCIDALAVLYASVLTIDPSRPGDPRRDRFLLSAGHKAMAQYAILAECGFFDKSLLDTYGKEDTALGGHPDMHKLPGIEGNTGALGHGLALGVGMGMGLRRQNCDARVFVILGDGELAEGSNWEAAAIAAHYRLGSLTALVDVNGMQISGPTAAVMSMESIPEKFAAFGWRVVEVDGHDHEALHDVLTLPSSEPRPTAIIMRTVKGAGIPTIASRVEFHYWKPTPEELDDAIRSLGLDDRTAHDSR</sequence>
<proteinExistence type="predicted"/>
<dbReference type="InterPro" id="IPR029061">
    <property type="entry name" value="THDP-binding"/>
</dbReference>
<organism evidence="2 3">
    <name type="scientific">Flaviflexus equikiangi</name>
    <dbReference type="NCBI Taxonomy" id="2758573"/>
    <lineage>
        <taxon>Bacteria</taxon>
        <taxon>Bacillati</taxon>
        <taxon>Actinomycetota</taxon>
        <taxon>Actinomycetes</taxon>
        <taxon>Actinomycetales</taxon>
        <taxon>Actinomycetaceae</taxon>
        <taxon>Flaviflexus</taxon>
    </lineage>
</organism>
<evidence type="ECO:0000313" key="3">
    <source>
        <dbReference type="Proteomes" id="UP000705983"/>
    </source>
</evidence>
<dbReference type="Gene3D" id="3.40.50.970">
    <property type="match status" value="1"/>
</dbReference>
<dbReference type="InterPro" id="IPR005474">
    <property type="entry name" value="Transketolase_N"/>
</dbReference>
<dbReference type="PANTHER" id="PTHR47514">
    <property type="entry name" value="TRANSKETOLASE N-TERMINAL SECTION-RELATED"/>
    <property type="match status" value="1"/>
</dbReference>
<dbReference type="Pfam" id="PF00456">
    <property type="entry name" value="Transketolase_N"/>
    <property type="match status" value="1"/>
</dbReference>
<dbReference type="CDD" id="cd02012">
    <property type="entry name" value="TPP_TK"/>
    <property type="match status" value="1"/>
</dbReference>
<name>A0ABS2TFZ8_9ACTO</name>
<gene>
    <name evidence="2" type="ORF">JVW63_07710</name>
</gene>
<dbReference type="RefSeq" id="WP_187996803.1">
    <property type="nucleotide sequence ID" value="NZ_JACEXG010000004.1"/>
</dbReference>
<protein>
    <submittedName>
        <fullName evidence="2">Transketolase</fullName>
    </submittedName>
</protein>
<evidence type="ECO:0000259" key="1">
    <source>
        <dbReference type="Pfam" id="PF00456"/>
    </source>
</evidence>
<reference evidence="3" key="1">
    <citation type="submission" date="2021-02" db="EMBL/GenBank/DDBJ databases">
        <title>Leucobacter sp. CX169.</title>
        <authorList>
            <person name="Cheng Y."/>
        </authorList>
    </citation>
    <scope>NUCLEOTIDE SEQUENCE [LARGE SCALE GENOMIC DNA]</scope>
    <source>
        <strain evidence="3">JY899</strain>
    </source>
</reference>
<dbReference type="Proteomes" id="UP000705983">
    <property type="component" value="Unassembled WGS sequence"/>
</dbReference>
<feature type="domain" description="Transketolase N-terminal" evidence="1">
    <location>
        <begin position="21"/>
        <end position="273"/>
    </location>
</feature>
<keyword evidence="3" id="KW-1185">Reference proteome</keyword>